<evidence type="ECO:0000313" key="1">
    <source>
        <dbReference type="EMBL" id="KAJ8675144.1"/>
    </source>
</evidence>
<reference evidence="1" key="1">
    <citation type="submission" date="2023-04" db="EMBL/GenBank/DDBJ databases">
        <title>A chromosome-level genome assembly of the parasitoid wasp Eretmocerus hayati.</title>
        <authorList>
            <person name="Zhong Y."/>
            <person name="Liu S."/>
            <person name="Liu Y."/>
        </authorList>
    </citation>
    <scope>NUCLEOTIDE SEQUENCE</scope>
    <source>
        <strain evidence="1">ZJU_SS_LIU_2023</strain>
    </source>
</reference>
<sequence>MNMGPGQLFIIISMVPMVKCDSIPEYEPALQHVVNYMKNNLLTYQVTVIVESVSSLSTFGANIVKVMVDEFSSIVVDYSVVEKIPAVRSFNNLWNQTADQSKLKIGIIEHRDGLDLLQELRSMIEFWMNYSDYVRGKCIIFFINGTGESIESFLRFAWSRDFLDLTIIEWINTTPRMFIASKEYVDCEVLIHTFNPFQDHYSRIKLTELADILPEKQQNLYGYPLRTKNDLRSYYHLDGVEFGIFRLRSWAEEDQLSISYAMGAFNFTIIREFIGRNISDEVKNYEADINNATCREQFDFDSALDFRHYAIGEYEDSGVQMNRVKHESFTEISTSIRYGTQLWIMQRKVTETEISSNFLFTCGTLLVMFLIFLLFSRVMNFDKKIWSITKIAKALLGGSMQYQRKMSLKEKIFLITLYFSSLIIITITSDELLKMSINKREVLRFRTLEEFIDSDVNLDVEEGTRDVLFHLGQVDSKMQEIANRTVLVEAIDEYMKKRDAHRTDNSVFGSLMTVPYHQHRFFKLDSSEWYATHLDGIIMSLDKFMFVRKNFPFRDRFGKFFRKLQETGLMMKYNREEVNRVCSFCFHKNPKEDAYKHYGPENDKSVEVSLKFRLLFIILTGYFSAFISFLWEVFAQFWSRRIFRYQT</sequence>
<comment type="caution">
    <text evidence="1">The sequence shown here is derived from an EMBL/GenBank/DDBJ whole genome shotgun (WGS) entry which is preliminary data.</text>
</comment>
<accession>A0ACC2NV64</accession>
<name>A0ACC2NV64_9HYME</name>
<organism evidence="1 2">
    <name type="scientific">Eretmocerus hayati</name>
    <dbReference type="NCBI Taxonomy" id="131215"/>
    <lineage>
        <taxon>Eukaryota</taxon>
        <taxon>Metazoa</taxon>
        <taxon>Ecdysozoa</taxon>
        <taxon>Arthropoda</taxon>
        <taxon>Hexapoda</taxon>
        <taxon>Insecta</taxon>
        <taxon>Pterygota</taxon>
        <taxon>Neoptera</taxon>
        <taxon>Endopterygota</taxon>
        <taxon>Hymenoptera</taxon>
        <taxon>Apocrita</taxon>
        <taxon>Proctotrupomorpha</taxon>
        <taxon>Chalcidoidea</taxon>
        <taxon>Aphelinidae</taxon>
        <taxon>Aphelininae</taxon>
        <taxon>Eretmocerus</taxon>
    </lineage>
</organism>
<gene>
    <name evidence="1" type="ORF">QAD02_010930</name>
</gene>
<proteinExistence type="predicted"/>
<dbReference type="EMBL" id="CM056742">
    <property type="protein sequence ID" value="KAJ8675144.1"/>
    <property type="molecule type" value="Genomic_DNA"/>
</dbReference>
<keyword evidence="2" id="KW-1185">Reference proteome</keyword>
<evidence type="ECO:0000313" key="2">
    <source>
        <dbReference type="Proteomes" id="UP001239111"/>
    </source>
</evidence>
<protein>
    <submittedName>
        <fullName evidence="1">Uncharacterized protein</fullName>
    </submittedName>
</protein>
<dbReference type="Proteomes" id="UP001239111">
    <property type="component" value="Chromosome 2"/>
</dbReference>